<organism evidence="3 4">
    <name type="scientific">Trypanosoma congolense (strain IL3000)</name>
    <dbReference type="NCBI Taxonomy" id="1068625"/>
    <lineage>
        <taxon>Eukaryota</taxon>
        <taxon>Discoba</taxon>
        <taxon>Euglenozoa</taxon>
        <taxon>Kinetoplastea</taxon>
        <taxon>Metakinetoplastina</taxon>
        <taxon>Trypanosomatida</taxon>
        <taxon>Trypanosomatidae</taxon>
        <taxon>Trypanosoma</taxon>
        <taxon>Nannomonas</taxon>
    </lineage>
</organism>
<keyword evidence="2" id="KW-0472">Membrane</keyword>
<feature type="transmembrane region" description="Helical" evidence="2">
    <location>
        <begin position="91"/>
        <end position="111"/>
    </location>
</feature>
<dbReference type="AlphaFoldDB" id="F9W571"/>
<keyword evidence="4" id="KW-1185">Reference proteome</keyword>
<proteinExistence type="predicted"/>
<reference evidence="4" key="1">
    <citation type="submission" date="2011-07" db="EMBL/GenBank/DDBJ databases">
        <title>Divergent evolution of antigenic variation in African trypanosomes.</title>
        <authorList>
            <person name="Jackson A.P."/>
            <person name="Berry A."/>
            <person name="Allison H.C."/>
            <person name="Burton P."/>
            <person name="Anderson J."/>
            <person name="Aslett M."/>
            <person name="Brown R."/>
            <person name="Corton N."/>
            <person name="Harris D."/>
            <person name="Hauser H."/>
            <person name="Gamble J."/>
            <person name="Gilderthorp R."/>
            <person name="McQuillan J."/>
            <person name="Quail M.A."/>
            <person name="Sanders M."/>
            <person name="Van Tonder A."/>
            <person name="Ginger M.L."/>
            <person name="Donelson J.E."/>
            <person name="Field M.C."/>
            <person name="Barry J.D."/>
            <person name="Berriman M."/>
            <person name="Hertz-Fowler C."/>
        </authorList>
    </citation>
    <scope>NUCLEOTIDE SEQUENCE [LARGE SCALE GENOMIC DNA]</scope>
    <source>
        <strain evidence="4">IL3000</strain>
    </source>
</reference>
<comment type="caution">
    <text evidence="3">The sequence shown here is derived from an EMBL/GenBank/DDBJ whole genome shotgun (WGS) entry which is preliminary data.</text>
</comment>
<keyword evidence="2" id="KW-1133">Transmembrane helix</keyword>
<evidence type="ECO:0000313" key="4">
    <source>
        <dbReference type="Proteomes" id="UP000000702"/>
    </source>
</evidence>
<dbReference type="EMBL" id="CAEQ01000667">
    <property type="protein sequence ID" value="CCD12319.1"/>
    <property type="molecule type" value="Genomic_DNA"/>
</dbReference>
<keyword evidence="2" id="KW-0812">Transmembrane</keyword>
<sequence>MGKGRHSPSCIWGTRGRKYNKLKQQKTSRCAEEASRAQWFLERRLMWHALAQRTTARERTGRGEQEGGKLPAGDSGGVDGGTDNRCQMFRLPFFSFSFLFFVRVCGCFPLLTTSVSVLERVPFLLEAWRRIVGGGRRGLWGEAGQKSKKAPRALPFTSFPSPVACLVLLFE</sequence>
<evidence type="ECO:0000313" key="3">
    <source>
        <dbReference type="EMBL" id="CCD12319.1"/>
    </source>
</evidence>
<protein>
    <submittedName>
        <fullName evidence="3">WGS project CAEQ00000000 data, annotated contig 1283</fullName>
    </submittedName>
</protein>
<dbReference type="VEuPathDB" id="TriTrypDB:TcIL3000_0_32120"/>
<dbReference type="Proteomes" id="UP000000702">
    <property type="component" value="Unassembled WGS sequence"/>
</dbReference>
<gene>
    <name evidence="3" type="ORF">TCIL3000_0_32120</name>
</gene>
<feature type="region of interest" description="Disordered" evidence="1">
    <location>
        <begin position="54"/>
        <end position="78"/>
    </location>
</feature>
<evidence type="ECO:0000256" key="1">
    <source>
        <dbReference type="SAM" id="MobiDB-lite"/>
    </source>
</evidence>
<reference evidence="3 4" key="2">
    <citation type="journal article" date="2012" name="Proc. Natl. Acad. Sci. U.S.A.">
        <title>Antigenic diversity is generated by distinct evolutionary mechanisms in African trypanosome species.</title>
        <authorList>
            <person name="Jackson A.P."/>
            <person name="Berry A."/>
            <person name="Aslett M."/>
            <person name="Allison H.C."/>
            <person name="Burton P."/>
            <person name="Vavrova-Anderson J."/>
            <person name="Brown R."/>
            <person name="Browne H."/>
            <person name="Corton N."/>
            <person name="Hauser H."/>
            <person name="Gamble J."/>
            <person name="Gilderthorp R."/>
            <person name="Marcello L."/>
            <person name="McQuillan J."/>
            <person name="Otto T.D."/>
            <person name="Quail M.A."/>
            <person name="Sanders M.J."/>
            <person name="van Tonder A."/>
            <person name="Ginger M.L."/>
            <person name="Field M.C."/>
            <person name="Barry J.D."/>
            <person name="Hertz-Fowler C."/>
            <person name="Berriman M."/>
        </authorList>
    </citation>
    <scope>NUCLEOTIDE SEQUENCE [LARGE SCALE GENOMIC DNA]</scope>
    <source>
        <strain evidence="3 4">IL3000</strain>
    </source>
</reference>
<feature type="compositionally biased region" description="Basic and acidic residues" evidence="1">
    <location>
        <begin position="55"/>
        <end position="67"/>
    </location>
</feature>
<accession>F9W571</accession>
<evidence type="ECO:0000256" key="2">
    <source>
        <dbReference type="SAM" id="Phobius"/>
    </source>
</evidence>
<name>F9W571_TRYCI</name>